<protein>
    <submittedName>
        <fullName evidence="2">Uncharacterized protein</fullName>
    </submittedName>
</protein>
<evidence type="ECO:0000256" key="1">
    <source>
        <dbReference type="SAM" id="MobiDB-lite"/>
    </source>
</evidence>
<organism evidence="2 3">
    <name type="scientific">Polyplax serrata</name>
    <name type="common">Common mouse louse</name>
    <dbReference type="NCBI Taxonomy" id="468196"/>
    <lineage>
        <taxon>Eukaryota</taxon>
        <taxon>Metazoa</taxon>
        <taxon>Ecdysozoa</taxon>
        <taxon>Arthropoda</taxon>
        <taxon>Hexapoda</taxon>
        <taxon>Insecta</taxon>
        <taxon>Pterygota</taxon>
        <taxon>Neoptera</taxon>
        <taxon>Paraneoptera</taxon>
        <taxon>Psocodea</taxon>
        <taxon>Troctomorpha</taxon>
        <taxon>Phthiraptera</taxon>
        <taxon>Anoplura</taxon>
        <taxon>Polyplacidae</taxon>
        <taxon>Polyplax</taxon>
    </lineage>
</organism>
<feature type="compositionally biased region" description="Polar residues" evidence="1">
    <location>
        <begin position="1"/>
        <end position="10"/>
    </location>
</feature>
<dbReference type="EMBL" id="JAWJWE010000038">
    <property type="protein sequence ID" value="KAK6623522.1"/>
    <property type="molecule type" value="Genomic_DNA"/>
</dbReference>
<accession>A0AAN8S8I0</accession>
<gene>
    <name evidence="2" type="ORF">RUM43_009374</name>
</gene>
<comment type="caution">
    <text evidence="2">The sequence shown here is derived from an EMBL/GenBank/DDBJ whole genome shotgun (WGS) entry which is preliminary data.</text>
</comment>
<evidence type="ECO:0000313" key="2">
    <source>
        <dbReference type="EMBL" id="KAK6623522.1"/>
    </source>
</evidence>
<feature type="region of interest" description="Disordered" evidence="1">
    <location>
        <begin position="1"/>
        <end position="39"/>
    </location>
</feature>
<proteinExistence type="predicted"/>
<dbReference type="Proteomes" id="UP001372834">
    <property type="component" value="Unassembled WGS sequence"/>
</dbReference>
<dbReference type="AlphaFoldDB" id="A0AAN8S8I0"/>
<sequence>QNSSDTSVKVPNQKGLSRRVPEDGSSDTDSRDEEVIRGDLLRSPVEMSFGSFVPKIGSLPSQTKGVHNS</sequence>
<name>A0AAN8S8I0_POLSC</name>
<reference evidence="2 3" key="1">
    <citation type="submission" date="2023-10" db="EMBL/GenBank/DDBJ databases">
        <title>Genomes of two closely related lineages of the louse Polyplax serrata with different host specificities.</title>
        <authorList>
            <person name="Martinu J."/>
            <person name="Tarabai H."/>
            <person name="Stefka J."/>
            <person name="Hypsa V."/>
        </authorList>
    </citation>
    <scope>NUCLEOTIDE SEQUENCE [LARGE SCALE GENOMIC DNA]</scope>
    <source>
        <strain evidence="2">HR10_N</strain>
    </source>
</reference>
<evidence type="ECO:0000313" key="3">
    <source>
        <dbReference type="Proteomes" id="UP001372834"/>
    </source>
</evidence>
<feature type="non-terminal residue" evidence="2">
    <location>
        <position position="1"/>
    </location>
</feature>